<proteinExistence type="predicted"/>
<keyword evidence="3" id="KW-1185">Reference proteome</keyword>
<evidence type="ECO:0000256" key="1">
    <source>
        <dbReference type="SAM" id="MobiDB-lite"/>
    </source>
</evidence>
<organism evidence="2 3">
    <name type="scientific">Dreissena polymorpha</name>
    <name type="common">Zebra mussel</name>
    <name type="synonym">Mytilus polymorpha</name>
    <dbReference type="NCBI Taxonomy" id="45954"/>
    <lineage>
        <taxon>Eukaryota</taxon>
        <taxon>Metazoa</taxon>
        <taxon>Spiralia</taxon>
        <taxon>Lophotrochozoa</taxon>
        <taxon>Mollusca</taxon>
        <taxon>Bivalvia</taxon>
        <taxon>Autobranchia</taxon>
        <taxon>Heteroconchia</taxon>
        <taxon>Euheterodonta</taxon>
        <taxon>Imparidentia</taxon>
        <taxon>Neoheterodontei</taxon>
        <taxon>Myida</taxon>
        <taxon>Dreissenoidea</taxon>
        <taxon>Dreissenidae</taxon>
        <taxon>Dreissena</taxon>
    </lineage>
</organism>
<protein>
    <submittedName>
        <fullName evidence="2">Uncharacterized protein</fullName>
    </submittedName>
</protein>
<dbReference type="Proteomes" id="UP000828390">
    <property type="component" value="Unassembled WGS sequence"/>
</dbReference>
<dbReference type="AlphaFoldDB" id="A0A9D4ENX7"/>
<reference evidence="2" key="1">
    <citation type="journal article" date="2019" name="bioRxiv">
        <title>The Genome of the Zebra Mussel, Dreissena polymorpha: A Resource for Invasive Species Research.</title>
        <authorList>
            <person name="McCartney M.A."/>
            <person name="Auch B."/>
            <person name="Kono T."/>
            <person name="Mallez S."/>
            <person name="Zhang Y."/>
            <person name="Obille A."/>
            <person name="Becker A."/>
            <person name="Abrahante J.E."/>
            <person name="Garbe J."/>
            <person name="Badalamenti J.P."/>
            <person name="Herman A."/>
            <person name="Mangelson H."/>
            <person name="Liachko I."/>
            <person name="Sullivan S."/>
            <person name="Sone E.D."/>
            <person name="Koren S."/>
            <person name="Silverstein K.A.T."/>
            <person name="Beckman K.B."/>
            <person name="Gohl D.M."/>
        </authorList>
    </citation>
    <scope>NUCLEOTIDE SEQUENCE</scope>
    <source>
        <strain evidence="2">Duluth1</strain>
        <tissue evidence="2">Whole animal</tissue>
    </source>
</reference>
<evidence type="ECO:0000313" key="2">
    <source>
        <dbReference type="EMBL" id="KAH3783083.1"/>
    </source>
</evidence>
<accession>A0A9D4ENX7</accession>
<reference evidence="2" key="2">
    <citation type="submission" date="2020-11" db="EMBL/GenBank/DDBJ databases">
        <authorList>
            <person name="McCartney M.A."/>
            <person name="Auch B."/>
            <person name="Kono T."/>
            <person name="Mallez S."/>
            <person name="Becker A."/>
            <person name="Gohl D.M."/>
            <person name="Silverstein K.A.T."/>
            <person name="Koren S."/>
            <person name="Bechman K.B."/>
            <person name="Herman A."/>
            <person name="Abrahante J.E."/>
            <person name="Garbe J."/>
        </authorList>
    </citation>
    <scope>NUCLEOTIDE SEQUENCE</scope>
    <source>
        <strain evidence="2">Duluth1</strain>
        <tissue evidence="2">Whole animal</tissue>
    </source>
</reference>
<comment type="caution">
    <text evidence="2">The sequence shown here is derived from an EMBL/GenBank/DDBJ whole genome shotgun (WGS) entry which is preliminary data.</text>
</comment>
<dbReference type="EMBL" id="JAIWYP010000008">
    <property type="protein sequence ID" value="KAH3783083.1"/>
    <property type="molecule type" value="Genomic_DNA"/>
</dbReference>
<sequence length="65" mass="7188">MATPGAIQSQDISVDDPEVEASKENIRPGREPLKSYKNTLAVSDYHIVARFSGASLCYFFLNLLL</sequence>
<name>A0A9D4ENX7_DREPO</name>
<feature type="region of interest" description="Disordered" evidence="1">
    <location>
        <begin position="1"/>
        <end position="27"/>
    </location>
</feature>
<evidence type="ECO:0000313" key="3">
    <source>
        <dbReference type="Proteomes" id="UP000828390"/>
    </source>
</evidence>
<gene>
    <name evidence="2" type="ORF">DPMN_161011</name>
</gene>
<feature type="compositionally biased region" description="Polar residues" evidence="1">
    <location>
        <begin position="1"/>
        <end position="12"/>
    </location>
</feature>